<sequence>MIGATVKIRKSGNSNILTLPKEIKPTAKEFTVFQGRDGEIVYTPKKTNPFKDEKWVQAHEHLTQKEAFGGSDFDTEFSD</sequence>
<reference evidence="1 2" key="1">
    <citation type="journal article" date="2012" name="PLoS ONE">
        <title>Functional divergence in the genus oenococcus as predicted by genome sequencing of the newly-described species, Oenococcus kitaharae.</title>
        <authorList>
            <person name="Borneman A.R."/>
            <person name="McCarthy J.M."/>
            <person name="Chambers P.J."/>
            <person name="Bartowsky E.J."/>
        </authorList>
    </citation>
    <scope>NUCLEOTIDE SEQUENCE [LARGE SCALE GENOMIC DNA]</scope>
    <source>
        <strain evidence="2">DSM17330</strain>
    </source>
</reference>
<proteinExistence type="predicted"/>
<dbReference type="OrthoDB" id="71707at2"/>
<name>G9WIY2_9LACO</name>
<organism evidence="1 2">
    <name type="scientific">Oenococcus kitaharae DSM 17330</name>
    <dbReference type="NCBI Taxonomy" id="1045004"/>
    <lineage>
        <taxon>Bacteria</taxon>
        <taxon>Bacillati</taxon>
        <taxon>Bacillota</taxon>
        <taxon>Bacilli</taxon>
        <taxon>Lactobacillales</taxon>
        <taxon>Lactobacillaceae</taxon>
        <taxon>Oenococcus</taxon>
    </lineage>
</organism>
<dbReference type="PATRIC" id="fig|1045004.4.peg.308"/>
<dbReference type="InterPro" id="IPR037914">
    <property type="entry name" value="SpoVT-AbrB_sf"/>
</dbReference>
<dbReference type="AlphaFoldDB" id="G9WIY2"/>
<evidence type="ECO:0000313" key="2">
    <source>
        <dbReference type="Proteomes" id="UP000004959"/>
    </source>
</evidence>
<comment type="caution">
    <text evidence="1">The sequence shown here is derived from an EMBL/GenBank/DDBJ whole genome shotgun (WGS) entry which is preliminary data.</text>
</comment>
<protein>
    <submittedName>
        <fullName evidence="1">Antitoxin of toxin-antitoxin system</fullName>
    </submittedName>
</protein>
<dbReference type="Proteomes" id="UP000004959">
    <property type="component" value="Chromosome"/>
</dbReference>
<dbReference type="EMBL" id="AFVZ01000001">
    <property type="protein sequence ID" value="EHN58431.1"/>
    <property type="molecule type" value="Genomic_DNA"/>
</dbReference>
<keyword evidence="2" id="KW-1185">Reference proteome</keyword>
<gene>
    <name evidence="1" type="ORF">OKIT_0307</name>
</gene>
<evidence type="ECO:0000313" key="1">
    <source>
        <dbReference type="EMBL" id="EHN58431.1"/>
    </source>
</evidence>
<dbReference type="STRING" id="336988.NT96_04720"/>
<dbReference type="HOGENOM" id="CLU_176209_2_0_9"/>
<accession>G9WIY2</accession>
<dbReference type="RefSeq" id="WP_007744700.1">
    <property type="nucleotide sequence ID" value="NZ_CM001398.1"/>
</dbReference>
<dbReference type="SUPFAM" id="SSF89447">
    <property type="entry name" value="AbrB/MazE/MraZ-like"/>
    <property type="match status" value="1"/>
</dbReference>
<dbReference type="eggNOG" id="ENOG5033M1M">
    <property type="taxonomic scope" value="Bacteria"/>
</dbReference>
<dbReference type="NCBIfam" id="NF047400">
    <property type="entry name" value="MazE_PemI_antitoxin"/>
    <property type="match status" value="1"/>
</dbReference>